<dbReference type="InterPro" id="IPR008949">
    <property type="entry name" value="Isoprenoid_synthase_dom_sf"/>
</dbReference>
<dbReference type="STRING" id="1082931.KKY_1465"/>
<sequence>MSDSLALAADQLRELDRDRYAASLVIPAQYRAAVQSVFAFSAEIAAIRERVSEPVPGEIRLQWWVDAIEGEGHGAIASNPVADALFRTLERHELPSGPLLRLLAARRFDLYHDPMPDIGQFEGYAGETVSVLYQYAAMILAGGPVDQAADAAGHLGVAQALAGHVRAFGYNASRGQLFLPLALFAAHGVREADIYAGKDSEGLRAALAQAGELAQGHADKAAHAVAELDGSIKPAFASLALVRADIRALARQANQPFTARPAPSAFGRLWSVIWWALRNAR</sequence>
<reference evidence="1 2" key="1">
    <citation type="journal article" date="2012" name="J. Bacteriol.">
        <title>Complete genome sequence of Pelagibacterium halotolerans B2T.</title>
        <authorList>
            <person name="Huo Y.Y."/>
            <person name="Cheng H."/>
            <person name="Han X.F."/>
            <person name="Jiang X.W."/>
            <person name="Sun C."/>
            <person name="Zhang X.Q."/>
            <person name="Zhu X.F."/>
            <person name="Liu Y.F."/>
            <person name="Li P.F."/>
            <person name="Ni P.X."/>
            <person name="Wu M."/>
        </authorList>
    </citation>
    <scope>NUCLEOTIDE SEQUENCE [LARGE SCALE GENOMIC DNA]</scope>
    <source>
        <strain evidence="2">DSM 22347 / JCM 15775 / CGMCC 1.7692 / B2</strain>
    </source>
</reference>
<protein>
    <submittedName>
        <fullName evidence="1">Phytoene synthase</fullName>
    </submittedName>
</protein>
<accession>G4R9S8</accession>
<name>G4R9S8_PELHB</name>
<evidence type="ECO:0000313" key="1">
    <source>
        <dbReference type="EMBL" id="AEQ51485.1"/>
    </source>
</evidence>
<gene>
    <name evidence="1" type="ordered locus">KKY_1465</name>
</gene>
<dbReference type="AlphaFoldDB" id="G4R9S8"/>
<organism evidence="1 2">
    <name type="scientific">Pelagibacterium halotolerans (strain DSM 22347 / JCM 15775 / CGMCC 1.7692 / B2)</name>
    <dbReference type="NCBI Taxonomy" id="1082931"/>
    <lineage>
        <taxon>Bacteria</taxon>
        <taxon>Pseudomonadati</taxon>
        <taxon>Pseudomonadota</taxon>
        <taxon>Alphaproteobacteria</taxon>
        <taxon>Hyphomicrobiales</taxon>
        <taxon>Devosiaceae</taxon>
        <taxon>Pelagibacterium</taxon>
    </lineage>
</organism>
<evidence type="ECO:0000313" key="2">
    <source>
        <dbReference type="Proteomes" id="UP000008850"/>
    </source>
</evidence>
<dbReference type="SUPFAM" id="SSF48576">
    <property type="entry name" value="Terpenoid synthases"/>
    <property type="match status" value="1"/>
</dbReference>
<dbReference type="eggNOG" id="COG1562">
    <property type="taxonomic scope" value="Bacteria"/>
</dbReference>
<dbReference type="Proteomes" id="UP000008850">
    <property type="component" value="Chromosome"/>
</dbReference>
<dbReference type="InterPro" id="IPR002060">
    <property type="entry name" value="Squ/phyt_synthse"/>
</dbReference>
<dbReference type="HOGENOM" id="CLU_037269_6_1_5"/>
<dbReference type="EMBL" id="CP003075">
    <property type="protein sequence ID" value="AEQ51485.1"/>
    <property type="molecule type" value="Genomic_DNA"/>
</dbReference>
<dbReference type="PANTHER" id="PTHR31480">
    <property type="entry name" value="BIFUNCTIONAL LYCOPENE CYCLASE/PHYTOENE SYNTHASE"/>
    <property type="match status" value="1"/>
</dbReference>
<dbReference type="KEGG" id="phl:KKY_1465"/>
<dbReference type="Gene3D" id="1.10.600.10">
    <property type="entry name" value="Farnesyl Diphosphate Synthase"/>
    <property type="match status" value="1"/>
</dbReference>
<proteinExistence type="predicted"/>
<keyword evidence="2" id="KW-1185">Reference proteome</keyword>
<dbReference type="RefSeq" id="WP_014130634.1">
    <property type="nucleotide sequence ID" value="NC_016078.1"/>
</dbReference>
<dbReference type="GO" id="GO:0016765">
    <property type="term" value="F:transferase activity, transferring alkyl or aryl (other than methyl) groups"/>
    <property type="evidence" value="ECO:0007669"/>
    <property type="project" value="UniProtKB-ARBA"/>
</dbReference>
<dbReference type="PATRIC" id="fig|1082931.4.peg.1442"/>
<dbReference type="Pfam" id="PF00494">
    <property type="entry name" value="SQS_PSY"/>
    <property type="match status" value="1"/>
</dbReference>